<dbReference type="GO" id="GO:0005886">
    <property type="term" value="C:plasma membrane"/>
    <property type="evidence" value="ECO:0007669"/>
    <property type="project" value="InterPro"/>
</dbReference>
<dbReference type="PANTHER" id="PTHR41335">
    <property type="entry name" value="MEMBRANE PROTEIN-RELATED"/>
    <property type="match status" value="1"/>
</dbReference>
<evidence type="ECO:0000256" key="2">
    <source>
        <dbReference type="ARBA" id="ARBA00022692"/>
    </source>
</evidence>
<accession>A0A0R1MB12</accession>
<evidence type="ECO:0000256" key="5">
    <source>
        <dbReference type="SAM" id="Coils"/>
    </source>
</evidence>
<organism evidence="8 9">
    <name type="scientific">Liquorilactobacillus hordei DSM 19519</name>
    <dbReference type="NCBI Taxonomy" id="1423759"/>
    <lineage>
        <taxon>Bacteria</taxon>
        <taxon>Bacillati</taxon>
        <taxon>Bacillota</taxon>
        <taxon>Bacilli</taxon>
        <taxon>Lactobacillales</taxon>
        <taxon>Lactobacillaceae</taxon>
        <taxon>Liquorilactobacillus</taxon>
    </lineage>
</organism>
<evidence type="ECO:0000256" key="1">
    <source>
        <dbReference type="ARBA" id="ARBA00022475"/>
    </source>
</evidence>
<comment type="caution">
    <text evidence="8">The sequence shown here is derived from an EMBL/GenBank/DDBJ whole genome shotgun (WGS) entry which is preliminary data.</text>
</comment>
<evidence type="ECO:0000313" key="9">
    <source>
        <dbReference type="Proteomes" id="UP000051448"/>
    </source>
</evidence>
<dbReference type="Proteomes" id="UP000051448">
    <property type="component" value="Unassembled WGS sequence"/>
</dbReference>
<feature type="domain" description="Lipopolysaccharide assembly protein A" evidence="7">
    <location>
        <begin position="23"/>
        <end position="86"/>
    </location>
</feature>
<evidence type="ECO:0000313" key="8">
    <source>
        <dbReference type="EMBL" id="KRL05328.1"/>
    </source>
</evidence>
<gene>
    <name evidence="8" type="ORF">FC92_GL001460</name>
</gene>
<reference evidence="8 9" key="1">
    <citation type="journal article" date="2015" name="Genome Announc.">
        <title>Expanding the biotechnology potential of lactobacilli through comparative genomics of 213 strains and associated genera.</title>
        <authorList>
            <person name="Sun Z."/>
            <person name="Harris H.M."/>
            <person name="McCann A."/>
            <person name="Guo C."/>
            <person name="Argimon S."/>
            <person name="Zhang W."/>
            <person name="Yang X."/>
            <person name="Jeffery I.B."/>
            <person name="Cooney J.C."/>
            <person name="Kagawa T.F."/>
            <person name="Liu W."/>
            <person name="Song Y."/>
            <person name="Salvetti E."/>
            <person name="Wrobel A."/>
            <person name="Rasinkangas P."/>
            <person name="Parkhill J."/>
            <person name="Rea M.C."/>
            <person name="O'Sullivan O."/>
            <person name="Ritari J."/>
            <person name="Douillard F.P."/>
            <person name="Paul Ross R."/>
            <person name="Yang R."/>
            <person name="Briner A.E."/>
            <person name="Felis G.E."/>
            <person name="de Vos W.M."/>
            <person name="Barrangou R."/>
            <person name="Klaenhammer T.R."/>
            <person name="Caufield P.W."/>
            <person name="Cui Y."/>
            <person name="Zhang H."/>
            <person name="O'Toole P.W."/>
        </authorList>
    </citation>
    <scope>NUCLEOTIDE SEQUENCE [LARGE SCALE GENOMIC DNA]</scope>
    <source>
        <strain evidence="8 9">DSM 19519</strain>
    </source>
</reference>
<dbReference type="STRING" id="1423759.FC92_GL001460"/>
<keyword evidence="4 6" id="KW-0472">Membrane</keyword>
<keyword evidence="1" id="KW-1003">Cell membrane</keyword>
<dbReference type="PANTHER" id="PTHR41335:SF1">
    <property type="entry name" value="MEMBRANE PROTEIN"/>
    <property type="match status" value="1"/>
</dbReference>
<keyword evidence="2 6" id="KW-0812">Transmembrane</keyword>
<sequence>MKNQWRMIVALLIALVVVIFALLNTQKVELNFLFGKFSLPLVLILVVSLLLGALVAVLVSTVTIVSLRRELKKKNDNEEQIKKQLEDDYQKKLTEVRAKYQRKINNNRTNDLNLK</sequence>
<feature type="transmembrane region" description="Helical" evidence="6">
    <location>
        <begin position="41"/>
        <end position="65"/>
    </location>
</feature>
<dbReference type="RefSeq" id="WP_057870143.1">
    <property type="nucleotide sequence ID" value="NZ_AZDX01000040.1"/>
</dbReference>
<feature type="coiled-coil region" evidence="5">
    <location>
        <begin position="64"/>
        <end position="95"/>
    </location>
</feature>
<dbReference type="AlphaFoldDB" id="A0A0R1MB12"/>
<keyword evidence="9" id="KW-1185">Reference proteome</keyword>
<evidence type="ECO:0000256" key="3">
    <source>
        <dbReference type="ARBA" id="ARBA00022989"/>
    </source>
</evidence>
<dbReference type="InterPro" id="IPR010445">
    <property type="entry name" value="LapA_dom"/>
</dbReference>
<protein>
    <recommendedName>
        <fullName evidence="7">Lipopolysaccharide assembly protein A domain-containing protein</fullName>
    </recommendedName>
</protein>
<dbReference type="Pfam" id="PF06305">
    <property type="entry name" value="LapA_dom"/>
    <property type="match status" value="1"/>
</dbReference>
<keyword evidence="3 6" id="KW-1133">Transmembrane helix</keyword>
<dbReference type="EMBL" id="AZDX01000040">
    <property type="protein sequence ID" value="KRL05328.1"/>
    <property type="molecule type" value="Genomic_DNA"/>
</dbReference>
<dbReference type="OrthoDB" id="2322878at2"/>
<evidence type="ECO:0000256" key="4">
    <source>
        <dbReference type="ARBA" id="ARBA00023136"/>
    </source>
</evidence>
<dbReference type="PATRIC" id="fig|1423759.3.peg.1529"/>
<evidence type="ECO:0000256" key="6">
    <source>
        <dbReference type="SAM" id="Phobius"/>
    </source>
</evidence>
<name>A0A0R1MB12_9LACO</name>
<proteinExistence type="predicted"/>
<evidence type="ECO:0000259" key="7">
    <source>
        <dbReference type="Pfam" id="PF06305"/>
    </source>
</evidence>
<dbReference type="GeneID" id="98311399"/>
<keyword evidence="5" id="KW-0175">Coiled coil</keyword>